<dbReference type="AlphaFoldDB" id="J9E0X4"/>
<keyword evidence="1" id="KW-0732">Signal</keyword>
<proteinExistence type="predicted"/>
<feature type="chain" id="PRO_5003823165" evidence="1">
    <location>
        <begin position="22"/>
        <end position="119"/>
    </location>
</feature>
<evidence type="ECO:0000313" key="3">
    <source>
        <dbReference type="Proteomes" id="UP000004836"/>
    </source>
</evidence>
<organism evidence="2 3">
    <name type="scientific">alpha proteobacterium IMCC14465</name>
    <dbReference type="NCBI Taxonomy" id="1220535"/>
    <lineage>
        <taxon>Bacteria</taxon>
        <taxon>Pseudomonadati</taxon>
        <taxon>Pseudomonadota</taxon>
        <taxon>Alphaproteobacteria</taxon>
        <taxon>PS1 clade</taxon>
    </lineage>
</organism>
<comment type="caution">
    <text evidence="2">The sequence shown here is derived from an EMBL/GenBank/DDBJ whole genome shotgun (WGS) entry which is preliminary data.</text>
</comment>
<evidence type="ECO:0000256" key="1">
    <source>
        <dbReference type="SAM" id="SignalP"/>
    </source>
</evidence>
<protein>
    <submittedName>
        <fullName evidence="2">Uncharacterized protein</fullName>
    </submittedName>
</protein>
<sequence>MKKILHILVSIMFVFSGVLSSADAHSSDELSNTLNLSTSVHHDVNTASIDGEASSKDNHGGNHEAAHCGHGCAHSHMFGQVALYSLMSVSGIDKRYSLDRDVLITDVTFGLKRPPRVFA</sequence>
<dbReference type="EMBL" id="ALYF01000003">
    <property type="protein sequence ID" value="EJW21559.1"/>
    <property type="molecule type" value="Genomic_DNA"/>
</dbReference>
<accession>J9E0X4</accession>
<reference evidence="2 3" key="1">
    <citation type="journal article" date="2012" name="J. Bacteriol.">
        <title>Genome Sequence of Strain IMCC14465, Isolated from the East Sea, Belonging to the PS1 Clade of Alphaproteobacteria.</title>
        <authorList>
            <person name="Yang S.J."/>
            <person name="Kang I."/>
            <person name="Cho J.C."/>
        </authorList>
    </citation>
    <scope>NUCLEOTIDE SEQUENCE [LARGE SCALE GENOMIC DNA]</scope>
    <source>
        <strain evidence="2 3">IMCC14465</strain>
    </source>
</reference>
<name>J9E0X4_9PROT</name>
<evidence type="ECO:0000313" key="2">
    <source>
        <dbReference type="EMBL" id="EJW21559.1"/>
    </source>
</evidence>
<gene>
    <name evidence="2" type="ORF">IMCC14465_13550</name>
</gene>
<dbReference type="Proteomes" id="UP000004836">
    <property type="component" value="Unassembled WGS sequence"/>
</dbReference>
<feature type="signal peptide" evidence="1">
    <location>
        <begin position="1"/>
        <end position="21"/>
    </location>
</feature>
<dbReference type="STRING" id="1220535.IMCC14465_13550"/>
<keyword evidence="3" id="KW-1185">Reference proteome</keyword>